<sequence length="498" mass="59527">MTQEEAEGINKEIEEVREGLAKVLQEIFDFIKKYQPHNYQLLIEAMIRMAEIYPKKDGKLIVVEDIESFINTGMNLVKRNLSLKKWNDIFWKSLELENKVPKPHKLREYEDVIKEVEIYMTTEGIVSSHVPYGYAHSELALSDLYQFVDLETKEILDFIRDHNPNLFYKKFYIIKPRFEYEKPEKIWKVNGRIVLAKRGGRYYYPKFIEDQLRIRIPIERLFTEDEGAVKISGIIKLWSGSEVKYDLLEVRVKFRGKHPGLPLSEFKFLKQCVRKYLEEFGKELDPRFRDYLLNKVSRTGSRNHMFTRIWVNERLIDSKLDQVAYIYSEKLGDPEEKRKKYSLKYRGSLILPVKSDGRLADIFGHQKLSIVARDYFESLWRNRKKLKELGGMKFERKEKVIFEEGLFWYILRWKGRVLNHVVFSEDEFDVHVLGWDKYNIYFITPKKNGQKLTLINKHHGKEGYYSIRVRLNLDEVLQIIHLDPDLPDAEAYRILREM</sequence>
<name>A0A7J2TAD3_9CREN</name>
<evidence type="ECO:0000313" key="1">
    <source>
        <dbReference type="EMBL" id="HEH31455.1"/>
    </source>
</evidence>
<proteinExistence type="predicted"/>
<gene>
    <name evidence="1" type="ORF">ENP99_05050</name>
</gene>
<dbReference type="EMBL" id="DSLL01000042">
    <property type="protein sequence ID" value="HEH31455.1"/>
    <property type="molecule type" value="Genomic_DNA"/>
</dbReference>
<protein>
    <submittedName>
        <fullName evidence="1">Uncharacterized protein</fullName>
    </submittedName>
</protein>
<comment type="caution">
    <text evidence="1">The sequence shown here is derived from an EMBL/GenBank/DDBJ whole genome shotgun (WGS) entry which is preliminary data.</text>
</comment>
<accession>A0A7J2TAD3</accession>
<dbReference type="AlphaFoldDB" id="A0A7J2TAD3"/>
<reference evidence="1" key="1">
    <citation type="journal article" date="2020" name="mSystems">
        <title>Genome- and Community-Level Interaction Insights into Carbon Utilization and Element Cycling Functions of Hydrothermarchaeota in Hydrothermal Sediment.</title>
        <authorList>
            <person name="Zhou Z."/>
            <person name="Liu Y."/>
            <person name="Xu W."/>
            <person name="Pan J."/>
            <person name="Luo Z.H."/>
            <person name="Li M."/>
        </authorList>
    </citation>
    <scope>NUCLEOTIDE SEQUENCE [LARGE SCALE GENOMIC DNA]</scope>
    <source>
        <strain evidence="1">SpSt-27</strain>
    </source>
</reference>
<organism evidence="1">
    <name type="scientific">Ignisphaera aggregans</name>
    <dbReference type="NCBI Taxonomy" id="334771"/>
    <lineage>
        <taxon>Archaea</taxon>
        <taxon>Thermoproteota</taxon>
        <taxon>Thermoprotei</taxon>
        <taxon>Desulfurococcales</taxon>
        <taxon>Desulfurococcaceae</taxon>
        <taxon>Ignisphaera</taxon>
    </lineage>
</organism>